<protein>
    <submittedName>
        <fullName evidence="1">Uncharacterized protein</fullName>
    </submittedName>
</protein>
<dbReference type="PANTHER" id="PTHR31252:SF11">
    <property type="entry name" value="DUF4419 DOMAIN-CONTAINING PROTEIN"/>
    <property type="match status" value="1"/>
</dbReference>
<accession>A0A818RCL9</accession>
<evidence type="ECO:0000313" key="1">
    <source>
        <dbReference type="EMBL" id="CAF3655040.1"/>
    </source>
</evidence>
<dbReference type="PANTHER" id="PTHR31252">
    <property type="entry name" value="DUF4419 DOMAIN-CONTAINING PROTEIN"/>
    <property type="match status" value="1"/>
</dbReference>
<organism evidence="1 2">
    <name type="scientific">Rotaria socialis</name>
    <dbReference type="NCBI Taxonomy" id="392032"/>
    <lineage>
        <taxon>Eukaryota</taxon>
        <taxon>Metazoa</taxon>
        <taxon>Spiralia</taxon>
        <taxon>Gnathifera</taxon>
        <taxon>Rotifera</taxon>
        <taxon>Eurotatoria</taxon>
        <taxon>Bdelloidea</taxon>
        <taxon>Philodinida</taxon>
        <taxon>Philodinidae</taxon>
        <taxon>Rotaria</taxon>
    </lineage>
</organism>
<evidence type="ECO:0000313" key="2">
    <source>
        <dbReference type="Proteomes" id="UP000663869"/>
    </source>
</evidence>
<proteinExistence type="predicted"/>
<sequence length="373" mass="42727">MSASASSERFHTIVIRNDLPKIEKQYQAEKPMDLPEASYWIQHVVNDVGGGRWNSSMDSNRFKMQHMISNGAYTSSAYSHAVFQAYLSAYNSHEDIVLSPDDLWLMVAIYFAKYVNANAEKLRHLFVNHEGKVKLTIEQMQREPDWNAFLESMRIKIGENVKNDVVSLLTANYSTTGKVELMLSCATIMNTFKNYFDYGLVMTMCGIRKLHFLGTLDDWLLLRDKTKQLQSFTMHNDEFSTYVEGLLPVFNQFISTYQGNVDNKFWDKIFNVEHVGAGSGSRTMLTGWFLRLCYGLHQKKSCNIQEVKLNSIVTPVEFESEYTNEKKTCYVVGGFHGIESRDGWHKPVMSLAIVDDLSTITQRKPQSANGRFS</sequence>
<reference evidence="1" key="1">
    <citation type="submission" date="2021-02" db="EMBL/GenBank/DDBJ databases">
        <authorList>
            <person name="Nowell W R."/>
        </authorList>
    </citation>
    <scope>NUCLEOTIDE SEQUENCE</scope>
</reference>
<dbReference type="InterPro" id="IPR025533">
    <property type="entry name" value="DUF4419"/>
</dbReference>
<gene>
    <name evidence="1" type="ORF">FME351_LOCUS24721</name>
</gene>
<name>A0A818RCL9_9BILA</name>
<comment type="caution">
    <text evidence="1">The sequence shown here is derived from an EMBL/GenBank/DDBJ whole genome shotgun (WGS) entry which is preliminary data.</text>
</comment>
<dbReference type="EMBL" id="CAJNYU010003242">
    <property type="protein sequence ID" value="CAF3655040.1"/>
    <property type="molecule type" value="Genomic_DNA"/>
</dbReference>
<dbReference type="AlphaFoldDB" id="A0A818RCL9"/>
<dbReference type="Proteomes" id="UP000663869">
    <property type="component" value="Unassembled WGS sequence"/>
</dbReference>
<dbReference type="Pfam" id="PF14388">
    <property type="entry name" value="DUF4419"/>
    <property type="match status" value="1"/>
</dbReference>